<dbReference type="EMBL" id="JACXYZ010000001">
    <property type="protein sequence ID" value="MBD3925139.1"/>
    <property type="molecule type" value="Genomic_DNA"/>
</dbReference>
<feature type="domain" description="VWFA" evidence="2">
    <location>
        <begin position="333"/>
        <end position="529"/>
    </location>
</feature>
<dbReference type="InterPro" id="IPR036465">
    <property type="entry name" value="vWFA_dom_sf"/>
</dbReference>
<dbReference type="Pfam" id="PF00092">
    <property type="entry name" value="VWA"/>
    <property type="match status" value="1"/>
</dbReference>
<dbReference type="SUPFAM" id="SSF53300">
    <property type="entry name" value="vWA-like"/>
    <property type="match status" value="1"/>
</dbReference>
<evidence type="ECO:0000256" key="1">
    <source>
        <dbReference type="SAM" id="Phobius"/>
    </source>
</evidence>
<dbReference type="Gene3D" id="3.40.50.410">
    <property type="entry name" value="von Willebrand factor, type A domain"/>
    <property type="match status" value="1"/>
</dbReference>
<name>A0ABR8NE40_9ACTN</name>
<keyword evidence="1" id="KW-0472">Membrane</keyword>
<reference evidence="3 4" key="1">
    <citation type="submission" date="2020-09" db="EMBL/GenBank/DDBJ databases">
        <title>novel species in genus Nocardioides.</title>
        <authorList>
            <person name="Zhang G."/>
        </authorList>
    </citation>
    <scope>NUCLEOTIDE SEQUENCE [LARGE SCALE GENOMIC DNA]</scope>
    <source>
        <strain evidence="3 4">KCTC 39551</strain>
    </source>
</reference>
<dbReference type="InterPro" id="IPR002035">
    <property type="entry name" value="VWF_A"/>
</dbReference>
<keyword evidence="1" id="KW-0812">Transmembrane</keyword>
<gene>
    <name evidence="3" type="ORF">IEZ26_10940</name>
</gene>
<dbReference type="SMART" id="SM00327">
    <property type="entry name" value="VWA"/>
    <property type="match status" value="1"/>
</dbReference>
<evidence type="ECO:0000313" key="3">
    <source>
        <dbReference type="EMBL" id="MBD3925139.1"/>
    </source>
</evidence>
<sequence length="532" mass="55851">MQSNDQRGPGRAMMTSTAVLAVVVLVTGLAVGAGATWFALSRGDDGVAASDDGCAEFRSVDLVVAPEMYSVVVAALADVTPDCVQVDPALRPGMEVARGASLGSRLPDVWIPEAHFVTTEAFLGRAPRPRLLVKSLARTHVVLVGGNAAQRFATWGDAEASGLVSVPNPESSVVGALAVTAPEAEARAVGRTRDAARQLLVPFAQAQGARTVDGEDTTVQPAMFARRSPRLVVATEQQLETVDGRADLRDLTPDVGAPVLDFPLMVAADAAPGSRALARALAEHLEGTVGRSLIADEGLAAPGGDGDASLRPPAAKAIAEAVFSWSQLSVPSAMLAVVDASGSMDADAGNGSRMDLLADAARIGLEFLPDHARVGLWIFSIDKGGPGKDWRELEPIRRLDDLRFGRTQRYALRERAAQMSSLTDGGTGLYDTALAAYRTALRNYRPHYSNSVVLMTDGRNEDPGSIGLDQLLQRLEELKDPDKPVRVVGIAISGDADLGALRQMARVTGGEAYLAAEPADILGVFAQAVLSR</sequence>
<protein>
    <submittedName>
        <fullName evidence="3">VWA domain-containing protein</fullName>
    </submittedName>
</protein>
<proteinExistence type="predicted"/>
<keyword evidence="4" id="KW-1185">Reference proteome</keyword>
<dbReference type="RefSeq" id="WP_191194829.1">
    <property type="nucleotide sequence ID" value="NZ_JACXYZ010000001.1"/>
</dbReference>
<dbReference type="Proteomes" id="UP000618818">
    <property type="component" value="Unassembled WGS sequence"/>
</dbReference>
<feature type="transmembrane region" description="Helical" evidence="1">
    <location>
        <begin position="12"/>
        <end position="40"/>
    </location>
</feature>
<evidence type="ECO:0000259" key="2">
    <source>
        <dbReference type="PROSITE" id="PS50234"/>
    </source>
</evidence>
<comment type="caution">
    <text evidence="3">The sequence shown here is derived from an EMBL/GenBank/DDBJ whole genome shotgun (WGS) entry which is preliminary data.</text>
</comment>
<dbReference type="PROSITE" id="PS50234">
    <property type="entry name" value="VWFA"/>
    <property type="match status" value="1"/>
</dbReference>
<keyword evidence="1" id="KW-1133">Transmembrane helix</keyword>
<accession>A0ABR8NE40</accession>
<organism evidence="3 4">
    <name type="scientific">Nocardioides cavernae</name>
    <dbReference type="NCBI Taxonomy" id="1921566"/>
    <lineage>
        <taxon>Bacteria</taxon>
        <taxon>Bacillati</taxon>
        <taxon>Actinomycetota</taxon>
        <taxon>Actinomycetes</taxon>
        <taxon>Propionibacteriales</taxon>
        <taxon>Nocardioidaceae</taxon>
        <taxon>Nocardioides</taxon>
    </lineage>
</organism>
<evidence type="ECO:0000313" key="4">
    <source>
        <dbReference type="Proteomes" id="UP000618818"/>
    </source>
</evidence>